<gene>
    <name evidence="2" type="ORF">ACFSX4_08120</name>
</gene>
<name>A0ABW5WWM3_9STAP</name>
<reference evidence="3" key="1">
    <citation type="journal article" date="2019" name="Int. J. Syst. Evol. Microbiol.">
        <title>The Global Catalogue of Microorganisms (GCM) 10K type strain sequencing project: providing services to taxonomists for standard genome sequencing and annotation.</title>
        <authorList>
            <consortium name="The Broad Institute Genomics Platform"/>
            <consortium name="The Broad Institute Genome Sequencing Center for Infectious Disease"/>
            <person name="Wu L."/>
            <person name="Ma J."/>
        </authorList>
    </citation>
    <scope>NUCLEOTIDE SEQUENCE [LARGE SCALE GENOMIC DNA]</scope>
    <source>
        <strain evidence="3">KCTC 33575</strain>
    </source>
</reference>
<sequence>MSDKEVIQTRYLRIESALWLLFFILVALRIFAEGAGNAYWSSFMLFSAGISILLILLTKVIKNIQLKKTIRIVIYTVLLLLFIYLFFIFPGPF</sequence>
<proteinExistence type="predicted"/>
<keyword evidence="3" id="KW-1185">Reference proteome</keyword>
<keyword evidence="1" id="KW-0812">Transmembrane</keyword>
<evidence type="ECO:0000313" key="3">
    <source>
        <dbReference type="Proteomes" id="UP001597519"/>
    </source>
</evidence>
<evidence type="ECO:0000313" key="2">
    <source>
        <dbReference type="EMBL" id="MFD2830438.1"/>
    </source>
</evidence>
<accession>A0ABW5WWM3</accession>
<dbReference type="RefSeq" id="WP_377773365.1">
    <property type="nucleotide sequence ID" value="NZ_JBHUOQ010000001.1"/>
</dbReference>
<feature type="transmembrane region" description="Helical" evidence="1">
    <location>
        <begin position="38"/>
        <end position="57"/>
    </location>
</feature>
<evidence type="ECO:0000256" key="1">
    <source>
        <dbReference type="SAM" id="Phobius"/>
    </source>
</evidence>
<comment type="caution">
    <text evidence="2">The sequence shown here is derived from an EMBL/GenBank/DDBJ whole genome shotgun (WGS) entry which is preliminary data.</text>
</comment>
<feature type="transmembrane region" description="Helical" evidence="1">
    <location>
        <begin position="12"/>
        <end position="32"/>
    </location>
</feature>
<dbReference type="EMBL" id="JBHUOQ010000001">
    <property type="protein sequence ID" value="MFD2830438.1"/>
    <property type="molecule type" value="Genomic_DNA"/>
</dbReference>
<protein>
    <submittedName>
        <fullName evidence="2">Uncharacterized protein</fullName>
    </submittedName>
</protein>
<dbReference type="Proteomes" id="UP001597519">
    <property type="component" value="Unassembled WGS sequence"/>
</dbReference>
<organism evidence="2 3">
    <name type="scientific">Corticicoccus populi</name>
    <dbReference type="NCBI Taxonomy" id="1812821"/>
    <lineage>
        <taxon>Bacteria</taxon>
        <taxon>Bacillati</taxon>
        <taxon>Bacillota</taxon>
        <taxon>Bacilli</taxon>
        <taxon>Bacillales</taxon>
        <taxon>Staphylococcaceae</taxon>
        <taxon>Corticicoccus</taxon>
    </lineage>
</organism>
<feature type="transmembrane region" description="Helical" evidence="1">
    <location>
        <begin position="69"/>
        <end position="89"/>
    </location>
</feature>
<keyword evidence="1" id="KW-1133">Transmembrane helix</keyword>
<keyword evidence="1" id="KW-0472">Membrane</keyword>